<dbReference type="InterPro" id="IPR053083">
    <property type="entry name" value="TF_kinase-domain_protein"/>
</dbReference>
<dbReference type="SMART" id="SM00220">
    <property type="entry name" value="S_TKc"/>
    <property type="match status" value="1"/>
</dbReference>
<dbReference type="HOGENOM" id="CLU_457803_0_0_1"/>
<dbReference type="OrthoDB" id="3673723at2759"/>
<dbReference type="RefSeq" id="XP_007690005.1">
    <property type="nucleotide sequence ID" value="XM_007691815.1"/>
</dbReference>
<dbReference type="EMBL" id="KI964028">
    <property type="protein sequence ID" value="EUC43470.1"/>
    <property type="molecule type" value="Genomic_DNA"/>
</dbReference>
<dbReference type="Pfam" id="PF00069">
    <property type="entry name" value="Pkinase"/>
    <property type="match status" value="1"/>
</dbReference>
<evidence type="ECO:0000313" key="3">
    <source>
        <dbReference type="EMBL" id="EUC43470.1"/>
    </source>
</evidence>
<dbReference type="STRING" id="930090.W6Z0I1"/>
<name>W6Z0I1_COCMI</name>
<dbReference type="KEGG" id="bor:COCMIDRAFT_28065"/>
<protein>
    <recommendedName>
        <fullName evidence="2">Protein kinase domain-containing protein</fullName>
    </recommendedName>
</protein>
<accession>W6Z0I1</accession>
<sequence>MPPPYDNSRSYFKVDAFAYINTNRNWTVEERKHTVSTIWAGNVNVQNHYNTLTWVGGVRAAATPGLPSPNPIPVIPYTTEALAYAKATGKMPSPTTSLSPSGPAPVTQHASSQLDDFWPKRPWSPEPKLPHYDIDMIKANGASREAWLSTEPHMPLPSDGSQWHGVQVLGIGGYGAAGLWVQTDTTGCIRDKMVIKEAKPFTASQWRDPKNWRDRLPREIRIHELVEERRSIEPDSCCHLIRSRGHRLWMQSRRYRLYLDFYPGGDLRRAMKNYAQNWTRNEDDFDFNQEEYLSEGFIWYTIRALATACLLLHRGTLSDDALHGWKPITHLDLQLPNVLLDISNPKERADTSSEPPYVPILADFGISFLSSPEGHGCTPSDLPEDFIPTFDTRYPHEMNQPPSDDIKLGEKTDVWGIGNIAYKLIMNGLVDQGPVRCDAHTQDEEFEEFDGKIPLAAQHWRNLFQNDDTNVLSYDCPECRPTGSYTDDLKQLVRRCLNYEQSKRPALMEIIAEADRHFGEFPGDMDEVMDKGRYDLRQPNFEGFLIGEAMDIDT</sequence>
<keyword evidence="4" id="KW-1185">Reference proteome</keyword>
<evidence type="ECO:0000256" key="1">
    <source>
        <dbReference type="SAM" id="MobiDB-lite"/>
    </source>
</evidence>
<dbReference type="InterPro" id="IPR011009">
    <property type="entry name" value="Kinase-like_dom_sf"/>
</dbReference>
<dbReference type="Proteomes" id="UP000054032">
    <property type="component" value="Unassembled WGS sequence"/>
</dbReference>
<gene>
    <name evidence="3" type="ORF">COCMIDRAFT_28065</name>
</gene>
<dbReference type="PROSITE" id="PS50011">
    <property type="entry name" value="PROTEIN_KINASE_DOM"/>
    <property type="match status" value="1"/>
</dbReference>
<reference evidence="3 4" key="1">
    <citation type="journal article" date="2013" name="PLoS Genet.">
        <title>Comparative genome structure, secondary metabolite, and effector coding capacity across Cochliobolus pathogens.</title>
        <authorList>
            <person name="Condon B.J."/>
            <person name="Leng Y."/>
            <person name="Wu D."/>
            <person name="Bushley K.E."/>
            <person name="Ohm R.A."/>
            <person name="Otillar R."/>
            <person name="Martin J."/>
            <person name="Schackwitz W."/>
            <person name="Grimwood J."/>
            <person name="MohdZainudin N."/>
            <person name="Xue C."/>
            <person name="Wang R."/>
            <person name="Manning V.A."/>
            <person name="Dhillon B."/>
            <person name="Tu Z.J."/>
            <person name="Steffenson B.J."/>
            <person name="Salamov A."/>
            <person name="Sun H."/>
            <person name="Lowry S."/>
            <person name="LaButti K."/>
            <person name="Han J."/>
            <person name="Copeland A."/>
            <person name="Lindquist E."/>
            <person name="Barry K."/>
            <person name="Schmutz J."/>
            <person name="Baker S.E."/>
            <person name="Ciuffetti L.M."/>
            <person name="Grigoriev I.V."/>
            <person name="Zhong S."/>
            <person name="Turgeon B.G."/>
        </authorList>
    </citation>
    <scope>NUCLEOTIDE SEQUENCE [LARGE SCALE GENOMIC DNA]</scope>
    <source>
        <strain evidence="3 4">ATCC 44560</strain>
    </source>
</reference>
<evidence type="ECO:0000259" key="2">
    <source>
        <dbReference type="PROSITE" id="PS50011"/>
    </source>
</evidence>
<dbReference type="eggNOG" id="KOG0591">
    <property type="taxonomic scope" value="Eukaryota"/>
</dbReference>
<proteinExistence type="predicted"/>
<dbReference type="Gene3D" id="1.10.510.10">
    <property type="entry name" value="Transferase(Phosphotransferase) domain 1"/>
    <property type="match status" value="1"/>
</dbReference>
<dbReference type="PANTHER" id="PTHR44305">
    <property type="entry name" value="SI:DKEY-192D15.2-RELATED"/>
    <property type="match status" value="1"/>
</dbReference>
<feature type="region of interest" description="Disordered" evidence="1">
    <location>
        <begin position="88"/>
        <end position="120"/>
    </location>
</feature>
<feature type="domain" description="Protein kinase" evidence="2">
    <location>
        <begin position="163"/>
        <end position="518"/>
    </location>
</feature>
<feature type="compositionally biased region" description="Low complexity" evidence="1">
    <location>
        <begin position="92"/>
        <end position="105"/>
    </location>
</feature>
<evidence type="ECO:0000313" key="4">
    <source>
        <dbReference type="Proteomes" id="UP000054032"/>
    </source>
</evidence>
<organism evidence="3 4">
    <name type="scientific">Bipolaris oryzae ATCC 44560</name>
    <dbReference type="NCBI Taxonomy" id="930090"/>
    <lineage>
        <taxon>Eukaryota</taxon>
        <taxon>Fungi</taxon>
        <taxon>Dikarya</taxon>
        <taxon>Ascomycota</taxon>
        <taxon>Pezizomycotina</taxon>
        <taxon>Dothideomycetes</taxon>
        <taxon>Pleosporomycetidae</taxon>
        <taxon>Pleosporales</taxon>
        <taxon>Pleosporineae</taxon>
        <taxon>Pleosporaceae</taxon>
        <taxon>Bipolaris</taxon>
    </lineage>
</organism>
<dbReference type="AlphaFoldDB" id="W6Z0I1"/>
<dbReference type="GeneID" id="19121232"/>
<dbReference type="GO" id="GO:0004672">
    <property type="term" value="F:protein kinase activity"/>
    <property type="evidence" value="ECO:0007669"/>
    <property type="project" value="InterPro"/>
</dbReference>
<dbReference type="InterPro" id="IPR000719">
    <property type="entry name" value="Prot_kinase_dom"/>
</dbReference>
<dbReference type="PANTHER" id="PTHR44305:SF24">
    <property type="entry name" value="TYROSINE-PROTEIN KINASE C03B1.5-RELATED"/>
    <property type="match status" value="1"/>
</dbReference>
<dbReference type="SUPFAM" id="SSF56112">
    <property type="entry name" value="Protein kinase-like (PK-like)"/>
    <property type="match status" value="1"/>
</dbReference>
<dbReference type="GO" id="GO:0005524">
    <property type="term" value="F:ATP binding"/>
    <property type="evidence" value="ECO:0007669"/>
    <property type="project" value="InterPro"/>
</dbReference>